<dbReference type="PANTHER" id="PTHR43872">
    <property type="entry name" value="MONOOXYGENASE, PUTATIVE (AFU_ORTHOLOGUE AFUA_8G02570)-RELATED"/>
    <property type="match status" value="1"/>
</dbReference>
<evidence type="ECO:0000313" key="8">
    <source>
        <dbReference type="Proteomes" id="UP000027238"/>
    </source>
</evidence>
<evidence type="ECO:0000313" key="7">
    <source>
        <dbReference type="EMBL" id="KDN61284.1"/>
    </source>
</evidence>
<dbReference type="STRING" id="1173701.A0A066X0T8"/>
<proteinExistence type="predicted"/>
<keyword evidence="8" id="KW-1185">Reference proteome</keyword>
<dbReference type="GO" id="GO:0050660">
    <property type="term" value="F:flavin adenine dinucleotide binding"/>
    <property type="evidence" value="ECO:0007669"/>
    <property type="project" value="InterPro"/>
</dbReference>
<dbReference type="EMBL" id="JMSE01001426">
    <property type="protein sequence ID" value="KDN61284.1"/>
    <property type="molecule type" value="Genomic_DNA"/>
</dbReference>
<keyword evidence="4" id="KW-0521">NADP</keyword>
<dbReference type="Gene3D" id="3.50.50.60">
    <property type="entry name" value="FAD/NAD(P)-binding domain"/>
    <property type="match status" value="3"/>
</dbReference>
<protein>
    <recommendedName>
        <fullName evidence="9">Monooxygenase</fullName>
    </recommendedName>
</protein>
<dbReference type="PANTHER" id="PTHR43872:SF1">
    <property type="entry name" value="MONOOXYGENASE, PUTATIVE (AFU_ORTHOLOGUE AFUA_8G02570)-RELATED"/>
    <property type="match status" value="1"/>
</dbReference>
<evidence type="ECO:0000256" key="2">
    <source>
        <dbReference type="ARBA" id="ARBA00022630"/>
    </source>
</evidence>
<dbReference type="AlphaFoldDB" id="A0A066X0T8"/>
<evidence type="ECO:0000256" key="3">
    <source>
        <dbReference type="ARBA" id="ARBA00022827"/>
    </source>
</evidence>
<evidence type="ECO:0000256" key="4">
    <source>
        <dbReference type="ARBA" id="ARBA00022857"/>
    </source>
</evidence>
<dbReference type="InterPro" id="IPR036188">
    <property type="entry name" value="FAD/NAD-bd_sf"/>
</dbReference>
<comment type="cofactor">
    <cofactor evidence="1">
        <name>FAD</name>
        <dbReference type="ChEBI" id="CHEBI:57692"/>
    </cofactor>
</comment>
<name>A0A066X0T8_COLSU</name>
<comment type="caution">
    <text evidence="7">The sequence shown here is derived from an EMBL/GenBank/DDBJ whole genome shotgun (WGS) entry which is preliminary data.</text>
</comment>
<keyword evidence="6" id="KW-0503">Monooxygenase</keyword>
<dbReference type="Proteomes" id="UP000027238">
    <property type="component" value="Unassembled WGS sequence"/>
</dbReference>
<dbReference type="InterPro" id="IPR020946">
    <property type="entry name" value="Flavin_mOase-like"/>
</dbReference>
<dbReference type="Pfam" id="PF00743">
    <property type="entry name" value="FMO-like"/>
    <property type="match status" value="1"/>
</dbReference>
<evidence type="ECO:0008006" key="9">
    <source>
        <dbReference type="Google" id="ProtNLM"/>
    </source>
</evidence>
<dbReference type="HOGENOM" id="CLU_032067_2_0_1"/>
<gene>
    <name evidence="7" type="ORF">CSUB01_08706</name>
</gene>
<accession>A0A066X0T8</accession>
<dbReference type="InterPro" id="IPR051820">
    <property type="entry name" value="FAD-binding_MO"/>
</dbReference>
<dbReference type="eggNOG" id="KOG1399">
    <property type="taxonomic scope" value="Eukaryota"/>
</dbReference>
<dbReference type="GO" id="GO:0050661">
    <property type="term" value="F:NADP binding"/>
    <property type="evidence" value="ECO:0007669"/>
    <property type="project" value="InterPro"/>
</dbReference>
<evidence type="ECO:0000256" key="5">
    <source>
        <dbReference type="ARBA" id="ARBA00023002"/>
    </source>
</evidence>
<dbReference type="SUPFAM" id="SSF51905">
    <property type="entry name" value="FAD/NAD(P)-binding domain"/>
    <property type="match status" value="2"/>
</dbReference>
<keyword evidence="3" id="KW-0274">FAD</keyword>
<dbReference type="FunFam" id="3.50.50.60:FF:000228">
    <property type="entry name" value="FAD-containing monooxygenase EthA"/>
    <property type="match status" value="1"/>
</dbReference>
<sequence length="492" mass="54739">MGSISNTGPSAADEAFDYIIVGAGISGINTAYYLQAHGPPNATYAILEGRARMGGTWDLFRYPGIRSDSDIYTFGFSWNPWKGNQPLAGGQDICSYLAESASMHGIDRHIRYQHQVISADWDSDTSRWVLQATTRDEKVRTFSARFVVLGTGYYDYEQPLATEIPGIQNFKGQVVHPQFWPEDLDYRDKNVVIIGSGATAITLLPNIATDAAHVTMLQRSPGYILSMPSWTGPLPRILMAVLPQSITARILRIQYFVLGTLLYYYCRQFPRAARQFLVGAAKMQLPPNVPVDPHFKPRYNPWDQRLCVCPDADFYTALRSGKSDVVTDVIDRVTDTEIILKGGTALRPDIIITATGLKIRFAGSIAISVDGNPVDLNAKYSYKACMLQDVPNLAYVFGYSHASWTLGAEATSSYLVRLWRAMDMKGVRSVTPQPDNPNMKQKAALDLNSTYLQTAQKVFPKFGTGIWGPRTNYLVDLWKATVGDVFRGLQVR</sequence>
<dbReference type="OrthoDB" id="66881at2759"/>
<keyword evidence="2" id="KW-0285">Flavoprotein</keyword>
<evidence type="ECO:0000256" key="1">
    <source>
        <dbReference type="ARBA" id="ARBA00001974"/>
    </source>
</evidence>
<dbReference type="Pfam" id="PF13450">
    <property type="entry name" value="NAD_binding_8"/>
    <property type="match status" value="1"/>
</dbReference>
<organism evidence="7 8">
    <name type="scientific">Colletotrichum sublineola</name>
    <name type="common">Sorghum anthracnose fungus</name>
    <dbReference type="NCBI Taxonomy" id="1173701"/>
    <lineage>
        <taxon>Eukaryota</taxon>
        <taxon>Fungi</taxon>
        <taxon>Dikarya</taxon>
        <taxon>Ascomycota</taxon>
        <taxon>Pezizomycotina</taxon>
        <taxon>Sordariomycetes</taxon>
        <taxon>Hypocreomycetidae</taxon>
        <taxon>Glomerellales</taxon>
        <taxon>Glomerellaceae</taxon>
        <taxon>Colletotrichum</taxon>
        <taxon>Colletotrichum graminicola species complex</taxon>
    </lineage>
</organism>
<dbReference type="OMA" id="ASWTLKC"/>
<reference evidence="8" key="1">
    <citation type="journal article" date="2014" name="Genome Announc.">
        <title>Draft genome sequence of Colletotrichum sublineola, a destructive pathogen of cultivated sorghum.</title>
        <authorList>
            <person name="Baroncelli R."/>
            <person name="Sanz-Martin J.M."/>
            <person name="Rech G.E."/>
            <person name="Sukno S.A."/>
            <person name="Thon M.R."/>
        </authorList>
    </citation>
    <scope>NUCLEOTIDE SEQUENCE [LARGE SCALE GENOMIC DNA]</scope>
    <source>
        <strain evidence="8">TX430BB</strain>
    </source>
</reference>
<keyword evidence="5" id="KW-0560">Oxidoreductase</keyword>
<evidence type="ECO:0000256" key="6">
    <source>
        <dbReference type="ARBA" id="ARBA00023033"/>
    </source>
</evidence>
<dbReference type="GO" id="GO:0004499">
    <property type="term" value="F:N,N-dimethylaniline monooxygenase activity"/>
    <property type="evidence" value="ECO:0007669"/>
    <property type="project" value="InterPro"/>
</dbReference>